<protein>
    <submittedName>
        <fullName evidence="2">Uncharacterized protein</fullName>
    </submittedName>
</protein>
<feature type="compositionally biased region" description="Basic and acidic residues" evidence="1">
    <location>
        <begin position="42"/>
        <end position="60"/>
    </location>
</feature>
<evidence type="ECO:0000313" key="3">
    <source>
        <dbReference type="Proteomes" id="UP001567538"/>
    </source>
</evidence>
<dbReference type="EMBL" id="JBEAFC010000009">
    <property type="protein sequence ID" value="KAL1540336.1"/>
    <property type="molecule type" value="Genomic_DNA"/>
</dbReference>
<feature type="region of interest" description="Disordered" evidence="1">
    <location>
        <begin position="22"/>
        <end position="61"/>
    </location>
</feature>
<organism evidence="2 3">
    <name type="scientific">Salvia divinorum</name>
    <name type="common">Maria pastora</name>
    <name type="synonym">Diviner's sage</name>
    <dbReference type="NCBI Taxonomy" id="28513"/>
    <lineage>
        <taxon>Eukaryota</taxon>
        <taxon>Viridiplantae</taxon>
        <taxon>Streptophyta</taxon>
        <taxon>Embryophyta</taxon>
        <taxon>Tracheophyta</taxon>
        <taxon>Spermatophyta</taxon>
        <taxon>Magnoliopsida</taxon>
        <taxon>eudicotyledons</taxon>
        <taxon>Gunneridae</taxon>
        <taxon>Pentapetalae</taxon>
        <taxon>asterids</taxon>
        <taxon>lamiids</taxon>
        <taxon>Lamiales</taxon>
        <taxon>Lamiaceae</taxon>
        <taxon>Nepetoideae</taxon>
        <taxon>Mentheae</taxon>
        <taxon>Salviinae</taxon>
        <taxon>Salvia</taxon>
        <taxon>Salvia subgen. Calosphace</taxon>
    </lineage>
</organism>
<comment type="caution">
    <text evidence="2">The sequence shown here is derived from an EMBL/GenBank/DDBJ whole genome shotgun (WGS) entry which is preliminary data.</text>
</comment>
<keyword evidence="3" id="KW-1185">Reference proteome</keyword>
<dbReference type="AlphaFoldDB" id="A0ABD1G886"/>
<evidence type="ECO:0000256" key="1">
    <source>
        <dbReference type="SAM" id="MobiDB-lite"/>
    </source>
</evidence>
<reference evidence="2 3" key="1">
    <citation type="submission" date="2024-06" db="EMBL/GenBank/DDBJ databases">
        <title>A chromosome level genome sequence of Diviner's sage (Salvia divinorum).</title>
        <authorList>
            <person name="Ford S.A."/>
            <person name="Ro D.-K."/>
            <person name="Ness R.W."/>
            <person name="Phillips M.A."/>
        </authorList>
    </citation>
    <scope>NUCLEOTIDE SEQUENCE [LARGE SCALE GENOMIC DNA]</scope>
    <source>
        <strain evidence="2">SAF-2024a</strain>
        <tissue evidence="2">Leaf</tissue>
    </source>
</reference>
<accession>A0ABD1G886</accession>
<proteinExistence type="predicted"/>
<dbReference type="Proteomes" id="UP001567538">
    <property type="component" value="Unassembled WGS sequence"/>
</dbReference>
<name>A0ABD1G886_SALDI</name>
<gene>
    <name evidence="2" type="ORF">AAHA92_24702</name>
</gene>
<evidence type="ECO:0000313" key="2">
    <source>
        <dbReference type="EMBL" id="KAL1540336.1"/>
    </source>
</evidence>
<sequence>MLIGTAAFVYHEERLSSNPVTIQGMESRGSNAMTPVLKSRKLKESRESPTPDKNDPHLNLEDYCPLIQSQIRKLQ</sequence>